<comment type="caution">
    <text evidence="1">The sequence shown here is derived from an EMBL/GenBank/DDBJ whole genome shotgun (WGS) entry which is preliminary data.</text>
</comment>
<sequence length="289" mass="32997">MAKVQARYCSSWHITSQFKRNLNSVPCFVPQQVWHTILVRLMWALGVRVAMSGIIVKNQHILPSRSIQRFCTTNGNVEVLRKASGKKFLVKPNNKIFCVTRVWDQAAEKSFGKQIEDEFQIVIEQILQCGDYAIPKKQHRSITRFLALWKFRASMDSDPYPIHEASKLTPTVTDPDEKNLLDELHINYVDESGSLPSRNMRGIELQGQVMMFNRIHEDLSWCLVKSLHLDLIVPDSPENDLFIPITPSICLLAGKAVPELSLAQSKDANTRSYVKSKNIIFGRSIEKYA</sequence>
<protein>
    <submittedName>
        <fullName evidence="1">DUF4238 domain-containing protein</fullName>
    </submittedName>
</protein>
<evidence type="ECO:0000313" key="1">
    <source>
        <dbReference type="EMBL" id="MEL0628874.1"/>
    </source>
</evidence>
<accession>A0ABU9GNP4</accession>
<dbReference type="EMBL" id="JBAKAZ010000010">
    <property type="protein sequence ID" value="MEL0628874.1"/>
    <property type="molecule type" value="Genomic_DNA"/>
</dbReference>
<dbReference type="Pfam" id="PF14022">
    <property type="entry name" value="DUF4238"/>
    <property type="match status" value="1"/>
</dbReference>
<name>A0ABU9GNP4_9GAMM</name>
<dbReference type="RefSeq" id="WP_341596888.1">
    <property type="nucleotide sequence ID" value="NZ_JBAKAZ010000010.1"/>
</dbReference>
<proteinExistence type="predicted"/>
<dbReference type="Proteomes" id="UP001369082">
    <property type="component" value="Unassembled WGS sequence"/>
</dbReference>
<dbReference type="InterPro" id="IPR025332">
    <property type="entry name" value="DUF4238"/>
</dbReference>
<organism evidence="1 2">
    <name type="scientific">Psychromonas aquatilis</name>
    <dbReference type="NCBI Taxonomy" id="2005072"/>
    <lineage>
        <taxon>Bacteria</taxon>
        <taxon>Pseudomonadati</taxon>
        <taxon>Pseudomonadota</taxon>
        <taxon>Gammaproteobacteria</taxon>
        <taxon>Alteromonadales</taxon>
        <taxon>Psychromonadaceae</taxon>
        <taxon>Psychromonas</taxon>
    </lineage>
</organism>
<evidence type="ECO:0000313" key="2">
    <source>
        <dbReference type="Proteomes" id="UP001369082"/>
    </source>
</evidence>
<reference evidence="1 2" key="1">
    <citation type="submission" date="2024-02" db="EMBL/GenBank/DDBJ databases">
        <title>Bacteria isolated from the canopy kelp, Nereocystis luetkeana.</title>
        <authorList>
            <person name="Pfister C.A."/>
            <person name="Younker I.T."/>
            <person name="Light S.H."/>
        </authorList>
    </citation>
    <scope>NUCLEOTIDE SEQUENCE [LARGE SCALE GENOMIC DNA]</scope>
    <source>
        <strain evidence="1 2">TI.1.05</strain>
    </source>
</reference>
<keyword evidence="2" id="KW-1185">Reference proteome</keyword>
<gene>
    <name evidence="1" type="ORF">V6256_04555</name>
</gene>